<organism evidence="2 3">
    <name type="scientific">Oryzias latipes</name>
    <name type="common">Japanese rice fish</name>
    <name type="synonym">Japanese killifish</name>
    <dbReference type="NCBI Taxonomy" id="8090"/>
    <lineage>
        <taxon>Eukaryota</taxon>
        <taxon>Metazoa</taxon>
        <taxon>Chordata</taxon>
        <taxon>Craniata</taxon>
        <taxon>Vertebrata</taxon>
        <taxon>Euteleostomi</taxon>
        <taxon>Actinopterygii</taxon>
        <taxon>Neopterygii</taxon>
        <taxon>Teleostei</taxon>
        <taxon>Neoteleostei</taxon>
        <taxon>Acanthomorphata</taxon>
        <taxon>Ovalentaria</taxon>
        <taxon>Atherinomorphae</taxon>
        <taxon>Beloniformes</taxon>
        <taxon>Adrianichthyidae</taxon>
        <taxon>Oryziinae</taxon>
        <taxon>Oryzias</taxon>
    </lineage>
</organism>
<protein>
    <recommendedName>
        <fullName evidence="4">L1 transposable element RRM domain-containing protein</fullName>
    </recommendedName>
</protein>
<feature type="coiled-coil region" evidence="1">
    <location>
        <begin position="82"/>
        <end position="141"/>
    </location>
</feature>
<dbReference type="InterPro" id="IPR004244">
    <property type="entry name" value="Transposase_22"/>
</dbReference>
<dbReference type="InterPro" id="IPR042566">
    <property type="entry name" value="L1_C"/>
</dbReference>
<dbReference type="Proteomes" id="UP000265200">
    <property type="component" value="Chromosome 2"/>
</dbReference>
<dbReference type="Gene3D" id="3.30.250.20">
    <property type="entry name" value="L1 transposable element, C-terminal domain"/>
    <property type="match status" value="1"/>
</dbReference>
<dbReference type="Ensembl" id="ENSORLT00015017659.1">
    <property type="protein sequence ID" value="ENSORLP00015028908.1"/>
    <property type="gene ID" value="ENSORLG00015011752.1"/>
</dbReference>
<feature type="coiled-coil region" evidence="1">
    <location>
        <begin position="29"/>
        <end position="56"/>
    </location>
</feature>
<accession>A0A3P9J9S8</accession>
<reference evidence="2" key="3">
    <citation type="submission" date="2025-08" db="UniProtKB">
        <authorList>
            <consortium name="Ensembl"/>
        </authorList>
    </citation>
    <scope>IDENTIFICATION</scope>
    <source>
        <strain evidence="2">HSOK</strain>
    </source>
</reference>
<reference evidence="2 3" key="2">
    <citation type="submission" date="2017-04" db="EMBL/GenBank/DDBJ databases">
        <title>CpG methylation of centromeres and impact of large insertions on vertebrate speciation.</title>
        <authorList>
            <person name="Ichikawa K."/>
            <person name="Yoshimura J."/>
            <person name="Morishita S."/>
        </authorList>
    </citation>
    <scope>NUCLEOTIDE SEQUENCE</scope>
    <source>
        <strain evidence="2 3">HSOK</strain>
    </source>
</reference>
<dbReference type="AlphaFoldDB" id="A0A3P9J9S8"/>
<evidence type="ECO:0000313" key="3">
    <source>
        <dbReference type="Proteomes" id="UP000265200"/>
    </source>
</evidence>
<evidence type="ECO:0008006" key="4">
    <source>
        <dbReference type="Google" id="ProtNLM"/>
    </source>
</evidence>
<proteinExistence type="predicted"/>
<sequence length="334" mass="37848">MSPEAAPSAAELQSCFLLRLSTFFGSLALMLLLQKNQQLQKNSAETHRERMELMELKHFLHSILAKIASLDTKIESKCQMLNENMESLRRDFKDQLEGLRSEFSAKLSPLEASIADNRAQIASLENATNNYSDRVVNMEEEMCRLKATVTTLTEKTEDLEGRQRRCNIRILGVKEQFEVGTRPVDSVAKLLQDVLGMDSAPTLDRAHRGLQSTPAKGKQPRPLIVKFHYYQEKLDVLRRAARKESLEYDGNKILIFPDLPATVAKRRGAFKEVKELLRGCQGVKYGMLYPARLRISSSLGEKIFLDPAAAKDYTQKHLVNVIAGKVQHFEGREK</sequence>
<dbReference type="PANTHER" id="PTHR11505">
    <property type="entry name" value="L1 TRANSPOSABLE ELEMENT-RELATED"/>
    <property type="match status" value="1"/>
</dbReference>
<evidence type="ECO:0000313" key="2">
    <source>
        <dbReference type="Ensembl" id="ENSORLP00015028908.1"/>
    </source>
</evidence>
<reference evidence="2" key="4">
    <citation type="submission" date="2025-09" db="UniProtKB">
        <authorList>
            <consortium name="Ensembl"/>
        </authorList>
    </citation>
    <scope>IDENTIFICATION</scope>
    <source>
        <strain evidence="2">HSOK</strain>
    </source>
</reference>
<reference key="1">
    <citation type="journal article" date="2007" name="Nature">
        <title>The medaka draft genome and insights into vertebrate genome evolution.</title>
        <authorList>
            <person name="Kasahara M."/>
            <person name="Naruse K."/>
            <person name="Sasaki S."/>
            <person name="Nakatani Y."/>
            <person name="Qu W."/>
            <person name="Ahsan B."/>
            <person name="Yamada T."/>
            <person name="Nagayasu Y."/>
            <person name="Doi K."/>
            <person name="Kasai Y."/>
            <person name="Jindo T."/>
            <person name="Kobayashi D."/>
            <person name="Shimada A."/>
            <person name="Toyoda A."/>
            <person name="Kuroki Y."/>
            <person name="Fujiyama A."/>
            <person name="Sasaki T."/>
            <person name="Shimizu A."/>
            <person name="Asakawa S."/>
            <person name="Shimizu N."/>
            <person name="Hashimoto S."/>
            <person name="Yang J."/>
            <person name="Lee Y."/>
            <person name="Matsushima K."/>
            <person name="Sugano S."/>
            <person name="Sakaizumi M."/>
            <person name="Narita T."/>
            <person name="Ohishi K."/>
            <person name="Haga S."/>
            <person name="Ohta F."/>
            <person name="Nomoto H."/>
            <person name="Nogata K."/>
            <person name="Morishita T."/>
            <person name="Endo T."/>
            <person name="Shin-I T."/>
            <person name="Takeda H."/>
            <person name="Morishita S."/>
            <person name="Kohara Y."/>
        </authorList>
    </citation>
    <scope>NUCLEOTIDE SEQUENCE [LARGE SCALE GENOMIC DNA]</scope>
    <source>
        <strain>Hd-rR</strain>
    </source>
</reference>
<keyword evidence="1" id="KW-0175">Coiled coil</keyword>
<name>A0A3P9J9S8_ORYLA</name>
<dbReference type="Gene3D" id="1.20.5.340">
    <property type="match status" value="1"/>
</dbReference>
<evidence type="ECO:0000256" key="1">
    <source>
        <dbReference type="SAM" id="Coils"/>
    </source>
</evidence>